<keyword evidence="3" id="KW-1185">Reference proteome</keyword>
<keyword evidence="1" id="KW-0472">Membrane</keyword>
<dbReference type="EMBL" id="JAUSRB010000002">
    <property type="protein sequence ID" value="MDP9864751.1"/>
    <property type="molecule type" value="Genomic_DNA"/>
</dbReference>
<accession>A0ABT9R676</accession>
<sequence>MRRIIRLLGIVMILQGVSGTIDQLAVQPFFGVFLNFFNRVILPRLDFLAGYELYANLTLAALGAILVIAEERTRPS</sequence>
<evidence type="ECO:0000313" key="2">
    <source>
        <dbReference type="EMBL" id="MDP9864751.1"/>
    </source>
</evidence>
<feature type="transmembrane region" description="Helical" evidence="1">
    <location>
        <begin position="53"/>
        <end position="69"/>
    </location>
</feature>
<evidence type="ECO:0000313" key="3">
    <source>
        <dbReference type="Proteomes" id="UP001230426"/>
    </source>
</evidence>
<keyword evidence="1" id="KW-0812">Transmembrane</keyword>
<keyword evidence="1" id="KW-1133">Transmembrane helix</keyword>
<evidence type="ECO:0000256" key="1">
    <source>
        <dbReference type="SAM" id="Phobius"/>
    </source>
</evidence>
<protein>
    <submittedName>
        <fullName evidence="2">Uncharacterized protein</fullName>
    </submittedName>
</protein>
<dbReference type="RefSeq" id="WP_306863121.1">
    <property type="nucleotide sequence ID" value="NZ_JAUSRB010000002.1"/>
</dbReference>
<gene>
    <name evidence="2" type="ORF">J2S55_004017</name>
</gene>
<proteinExistence type="predicted"/>
<organism evidence="2 3">
    <name type="scientific">Streptosporangium brasiliense</name>
    <dbReference type="NCBI Taxonomy" id="47480"/>
    <lineage>
        <taxon>Bacteria</taxon>
        <taxon>Bacillati</taxon>
        <taxon>Actinomycetota</taxon>
        <taxon>Actinomycetes</taxon>
        <taxon>Streptosporangiales</taxon>
        <taxon>Streptosporangiaceae</taxon>
        <taxon>Streptosporangium</taxon>
    </lineage>
</organism>
<name>A0ABT9R676_9ACTN</name>
<comment type="caution">
    <text evidence="2">The sequence shown here is derived from an EMBL/GenBank/DDBJ whole genome shotgun (WGS) entry which is preliminary data.</text>
</comment>
<dbReference type="Proteomes" id="UP001230426">
    <property type="component" value="Unassembled WGS sequence"/>
</dbReference>
<reference evidence="2 3" key="1">
    <citation type="submission" date="2023-07" db="EMBL/GenBank/DDBJ databases">
        <title>Sequencing the genomes of 1000 actinobacteria strains.</title>
        <authorList>
            <person name="Klenk H.-P."/>
        </authorList>
    </citation>
    <scope>NUCLEOTIDE SEQUENCE [LARGE SCALE GENOMIC DNA]</scope>
    <source>
        <strain evidence="2 3">DSM 44109</strain>
    </source>
</reference>